<evidence type="ECO:0000313" key="11">
    <source>
        <dbReference type="Proteomes" id="UP001159364"/>
    </source>
</evidence>
<dbReference type="FunFam" id="1.50.10.10:FF:000020">
    <property type="entry name" value="Endoglucanase"/>
    <property type="match status" value="1"/>
</dbReference>
<comment type="caution">
    <text evidence="10">The sequence shown here is derived from an EMBL/GenBank/DDBJ whole genome shotgun (WGS) entry which is preliminary data.</text>
</comment>
<dbReference type="InterPro" id="IPR012341">
    <property type="entry name" value="6hp_glycosidase-like_sf"/>
</dbReference>
<evidence type="ECO:0000256" key="2">
    <source>
        <dbReference type="ARBA" id="ARBA00007072"/>
    </source>
</evidence>
<evidence type="ECO:0000256" key="3">
    <source>
        <dbReference type="ARBA" id="ARBA00012601"/>
    </source>
</evidence>
<evidence type="ECO:0000256" key="1">
    <source>
        <dbReference type="ARBA" id="ARBA00000966"/>
    </source>
</evidence>
<name>A0AAV8TMR5_9ROSI</name>
<dbReference type="Proteomes" id="UP001159364">
    <property type="component" value="Linkage Group LG04"/>
</dbReference>
<keyword evidence="11" id="KW-1185">Reference proteome</keyword>
<feature type="domain" description="Glycoside hydrolase family 9" evidence="9">
    <location>
        <begin position="32"/>
        <end position="477"/>
    </location>
</feature>
<dbReference type="EMBL" id="JAIWQS010000004">
    <property type="protein sequence ID" value="KAJ8767374.1"/>
    <property type="molecule type" value="Genomic_DNA"/>
</dbReference>
<comment type="similarity">
    <text evidence="2">Belongs to the glycosyl hydrolase 9 (cellulase E) family.</text>
</comment>
<keyword evidence="5" id="KW-0136">Cellulose degradation</keyword>
<reference evidence="10 11" key="1">
    <citation type="submission" date="2021-09" db="EMBL/GenBank/DDBJ databases">
        <title>Genomic insights and catalytic innovation underlie evolution of tropane alkaloids biosynthesis.</title>
        <authorList>
            <person name="Wang Y.-J."/>
            <person name="Tian T."/>
            <person name="Huang J.-P."/>
            <person name="Huang S.-X."/>
        </authorList>
    </citation>
    <scope>NUCLEOTIDE SEQUENCE [LARGE SCALE GENOMIC DNA]</scope>
    <source>
        <strain evidence="10">KIB-2018</strain>
        <tissue evidence="10">Leaf</tissue>
    </source>
</reference>
<evidence type="ECO:0000259" key="9">
    <source>
        <dbReference type="Pfam" id="PF00759"/>
    </source>
</evidence>
<dbReference type="EC" id="3.2.1.4" evidence="3"/>
<dbReference type="Gene3D" id="1.50.10.10">
    <property type="match status" value="1"/>
</dbReference>
<gene>
    <name evidence="10" type="ORF">K2173_017418</name>
</gene>
<keyword evidence="6" id="KW-0119">Carbohydrate metabolism</keyword>
<keyword evidence="8" id="KW-0624">Polysaccharide degradation</keyword>
<evidence type="ECO:0000313" key="10">
    <source>
        <dbReference type="EMBL" id="KAJ8767374.1"/>
    </source>
</evidence>
<dbReference type="GO" id="GO:0030245">
    <property type="term" value="P:cellulose catabolic process"/>
    <property type="evidence" value="ECO:0007669"/>
    <property type="project" value="UniProtKB-KW"/>
</dbReference>
<keyword evidence="4" id="KW-0378">Hydrolase</keyword>
<evidence type="ECO:0000256" key="6">
    <source>
        <dbReference type="ARBA" id="ARBA00023277"/>
    </source>
</evidence>
<evidence type="ECO:0000256" key="7">
    <source>
        <dbReference type="ARBA" id="ARBA00023295"/>
    </source>
</evidence>
<dbReference type="SUPFAM" id="SSF48208">
    <property type="entry name" value="Six-hairpin glycosidases"/>
    <property type="match status" value="1"/>
</dbReference>
<evidence type="ECO:0000256" key="8">
    <source>
        <dbReference type="ARBA" id="ARBA00023326"/>
    </source>
</evidence>
<evidence type="ECO:0000256" key="5">
    <source>
        <dbReference type="ARBA" id="ARBA00023001"/>
    </source>
</evidence>
<dbReference type="PANTHER" id="PTHR22298">
    <property type="entry name" value="ENDO-1,4-BETA-GLUCANASE"/>
    <property type="match status" value="1"/>
</dbReference>
<dbReference type="InterPro" id="IPR008928">
    <property type="entry name" value="6-hairpin_glycosidase_sf"/>
</dbReference>
<dbReference type="AlphaFoldDB" id="A0AAV8TMR5"/>
<organism evidence="10 11">
    <name type="scientific">Erythroxylum novogranatense</name>
    <dbReference type="NCBI Taxonomy" id="1862640"/>
    <lineage>
        <taxon>Eukaryota</taxon>
        <taxon>Viridiplantae</taxon>
        <taxon>Streptophyta</taxon>
        <taxon>Embryophyta</taxon>
        <taxon>Tracheophyta</taxon>
        <taxon>Spermatophyta</taxon>
        <taxon>Magnoliopsida</taxon>
        <taxon>eudicotyledons</taxon>
        <taxon>Gunneridae</taxon>
        <taxon>Pentapetalae</taxon>
        <taxon>rosids</taxon>
        <taxon>fabids</taxon>
        <taxon>Malpighiales</taxon>
        <taxon>Erythroxylaceae</taxon>
        <taxon>Erythroxylum</taxon>
    </lineage>
</organism>
<accession>A0AAV8TMR5</accession>
<dbReference type="GO" id="GO:0008810">
    <property type="term" value="F:cellulase activity"/>
    <property type="evidence" value="ECO:0007669"/>
    <property type="project" value="UniProtKB-EC"/>
</dbReference>
<dbReference type="InterPro" id="IPR001701">
    <property type="entry name" value="Glyco_hydro_9"/>
</dbReference>
<dbReference type="Pfam" id="PF00759">
    <property type="entry name" value="Glyco_hydro_9"/>
    <property type="match status" value="1"/>
</dbReference>
<comment type="catalytic activity">
    <reaction evidence="1">
        <text>Endohydrolysis of (1-&gt;4)-beta-D-glucosidic linkages in cellulose, lichenin and cereal beta-D-glucans.</text>
        <dbReference type="EC" id="3.2.1.4"/>
    </reaction>
</comment>
<keyword evidence="7" id="KW-0326">Glycosidase</keyword>
<protein>
    <recommendedName>
        <fullName evidence="3">cellulase</fullName>
        <ecNumber evidence="3">3.2.1.4</ecNumber>
    </recommendedName>
</protein>
<evidence type="ECO:0000256" key="4">
    <source>
        <dbReference type="ARBA" id="ARBA00022801"/>
    </source>
</evidence>
<proteinExistence type="inferred from homology"/>
<sequence length="483" mass="53691">MANLTRSSVAIIVAWFSLFQGLLVGVSGHFNYKDALTKSLIFLEAQRSGKLPPNNRVPWRGDSALDDGKLANVDLVGGYYDAGDNVKYGLPLAFTVTTLSWGALFYGKELRATGELENTRAAIKWGTDYLLKASCKKRRLYVQVGDPVADHKCWVRPEDMQTPRTVLMIDEKQPGTEIAAETSAAMASSSIVFRHCNRTYARSLLNKAKLLFDFAKSHKGTYDGECPFYCSYSGFNDELLWAATWLYIATKKQVYLKYIMEESISASVSEFSWDLKYAGAQILLSKFFFQGEKGLVNFKNQADSFICSVLPDSPYHQIYRTPGGVLHLRDGANTQYVTGTALLFSVYSDILTKYNQKVCCGDKQFDGTCLVDFARQQMDYLLGNNPAQRSMMVGFGNNPPTQAHHRGASVPMSAPHNAVSCPMSFVYWFNKDTPNPNELTGAILGGPDKHDNFVDKRWDSPKTEPCTYVNSLAVGVLAKLAAH</sequence>